<evidence type="ECO:0000313" key="19">
    <source>
        <dbReference type="RefSeq" id="XP_033817740.1"/>
    </source>
</evidence>
<comment type="similarity">
    <text evidence="3">Belongs to the glycosyltransferase 29 family.</text>
</comment>
<dbReference type="GO" id="GO:0000139">
    <property type="term" value="C:Golgi membrane"/>
    <property type="evidence" value="ECO:0007669"/>
    <property type="project" value="UniProtKB-SubCell"/>
</dbReference>
<evidence type="ECO:0000256" key="10">
    <source>
        <dbReference type="ARBA" id="ARBA00023136"/>
    </source>
</evidence>
<evidence type="ECO:0000256" key="11">
    <source>
        <dbReference type="ARBA" id="ARBA00023157"/>
    </source>
</evidence>
<dbReference type="RefSeq" id="XP_033817740.1">
    <property type="nucleotide sequence ID" value="XM_033961849.1"/>
</dbReference>
<evidence type="ECO:0000256" key="12">
    <source>
        <dbReference type="ARBA" id="ARBA00023180"/>
    </source>
</evidence>
<gene>
    <name evidence="19" type="primary">LOC117368311</name>
</gene>
<keyword evidence="11" id="KW-1015">Disulfide bond</keyword>
<name>A0A6P8SFV6_GEOSA</name>
<sequence>MEVDWRILNETLSLLNSSANGYMFDDWQQRGPANSSCIRCAVVGNGGILHGSRVGAEIDQHDYVFRVNGAIVEGFEEDVGKRTSFYTFSTNTMRNSLNAYGEIGFKRLPQSQETRYIFLPDHDRDYLMVRAALTHSLVDRGRDASSRPTKFFGENLRTEQFKMLHPDFMRYLRNRILFSSILYSTNRDIYRASTGAAMLLAALHTCDQVSAFGFITPDYKKYSNHYFDKTYQQMIFYSNHNFKLEMDLWQKFHRKGIIKLYNRQ</sequence>
<dbReference type="FunFam" id="3.90.1480.20:FF:000015">
    <property type="entry name" value="Lactosylceramide alpha-2,3-sialyltransferase"/>
    <property type="match status" value="1"/>
</dbReference>
<dbReference type="PANTHER" id="PTHR45941">
    <property type="entry name" value="ALPHA-N-ACETYLGALACTOSAMINIDE ALPHA-2,6-SIALYLTRANSFERASE 2-LIKE-RELATED"/>
    <property type="match status" value="1"/>
</dbReference>
<dbReference type="KEGG" id="gsh:117368311"/>
<keyword evidence="7" id="KW-0735">Signal-anchor</keyword>
<organism evidence="18 19">
    <name type="scientific">Geotrypetes seraphini</name>
    <name type="common">Gaboon caecilian</name>
    <name type="synonym">Caecilia seraphini</name>
    <dbReference type="NCBI Taxonomy" id="260995"/>
    <lineage>
        <taxon>Eukaryota</taxon>
        <taxon>Metazoa</taxon>
        <taxon>Chordata</taxon>
        <taxon>Craniata</taxon>
        <taxon>Vertebrata</taxon>
        <taxon>Euteleostomi</taxon>
        <taxon>Amphibia</taxon>
        <taxon>Gymnophiona</taxon>
        <taxon>Geotrypetes</taxon>
    </lineage>
</organism>
<evidence type="ECO:0000256" key="7">
    <source>
        <dbReference type="ARBA" id="ARBA00022968"/>
    </source>
</evidence>
<dbReference type="InParanoid" id="A0A6P8SFV6"/>
<dbReference type="Proteomes" id="UP000515159">
    <property type="component" value="Chromosome 10"/>
</dbReference>
<keyword evidence="5" id="KW-0808">Transferase</keyword>
<reference evidence="19" key="1">
    <citation type="submission" date="2025-08" db="UniProtKB">
        <authorList>
            <consortium name="RefSeq"/>
        </authorList>
    </citation>
    <scope>IDENTIFICATION</scope>
</reference>
<evidence type="ECO:0000256" key="2">
    <source>
        <dbReference type="ARBA" id="ARBA00004922"/>
    </source>
</evidence>
<dbReference type="InterPro" id="IPR012163">
    <property type="entry name" value="Sialyl_trans"/>
</dbReference>
<evidence type="ECO:0000256" key="1">
    <source>
        <dbReference type="ARBA" id="ARBA00004323"/>
    </source>
</evidence>
<evidence type="ECO:0000256" key="8">
    <source>
        <dbReference type="ARBA" id="ARBA00022989"/>
    </source>
</evidence>
<comment type="catalytic activity">
    <reaction evidence="13">
        <text>a beta-D-galactosyl-(1-&gt;3)-N-acetyl-alpha-D-galactosaminyl derivative + CMP-N-acetyl-beta-neuraminate = a beta-D-galactosyl-(1-&gt;3)-[N-acetyl-alpha-neuraminyl-(2-&gt;6)]-N-acetyl-alpha-D-galactosaminyl derivative + CMP + H(+)</text>
        <dbReference type="Rhea" id="RHEA:11136"/>
        <dbReference type="ChEBI" id="CHEBI:15378"/>
        <dbReference type="ChEBI" id="CHEBI:57812"/>
        <dbReference type="ChEBI" id="CHEBI:60377"/>
        <dbReference type="ChEBI" id="CHEBI:133470"/>
        <dbReference type="ChEBI" id="CHEBI:140764"/>
        <dbReference type="EC" id="2.4.3.3"/>
    </reaction>
    <physiologicalReaction direction="left-to-right" evidence="13">
        <dbReference type="Rhea" id="RHEA:11137"/>
    </physiologicalReaction>
</comment>
<comment type="pathway">
    <text evidence="2">Protein modification; protein glycosylation.</text>
</comment>
<evidence type="ECO:0000256" key="17">
    <source>
        <dbReference type="PIRSR" id="PIRSR005557-2"/>
    </source>
</evidence>
<evidence type="ECO:0000256" key="15">
    <source>
        <dbReference type="ARBA" id="ARBA00050664"/>
    </source>
</evidence>
<evidence type="ECO:0000256" key="5">
    <source>
        <dbReference type="ARBA" id="ARBA00022679"/>
    </source>
</evidence>
<keyword evidence="4" id="KW-0328">Glycosyltransferase</keyword>
<evidence type="ECO:0000256" key="13">
    <source>
        <dbReference type="ARBA" id="ARBA00036348"/>
    </source>
</evidence>
<evidence type="ECO:0000256" key="14">
    <source>
        <dbReference type="ARBA" id="ARBA00039109"/>
    </source>
</evidence>
<keyword evidence="9" id="KW-0333">Golgi apparatus</keyword>
<evidence type="ECO:0000256" key="4">
    <source>
        <dbReference type="ARBA" id="ARBA00022676"/>
    </source>
</evidence>
<dbReference type="Pfam" id="PF00777">
    <property type="entry name" value="Glyco_transf_29"/>
    <property type="match status" value="1"/>
</dbReference>
<evidence type="ECO:0000256" key="9">
    <source>
        <dbReference type="ARBA" id="ARBA00023034"/>
    </source>
</evidence>
<comment type="catalytic activity">
    <reaction evidence="16">
        <text>a 3-O-[N-acetyl-alpha-D-galactosaminyl]-L-threonyl-[protein] + CMP-N-acetyl-beta-neuraminate = a 3-O-[N-acetyl-alpha-neuraminosyl-(2-&gt;6)-N-acetyl-alpha-D-galactosaminyl]-L-threonyl-[protein] + CMP + H(+)</text>
        <dbReference type="Rhea" id="RHEA:81643"/>
        <dbReference type="Rhea" id="RHEA-COMP:11689"/>
        <dbReference type="Rhea" id="RHEA-COMP:19720"/>
        <dbReference type="ChEBI" id="CHEBI:15378"/>
        <dbReference type="ChEBI" id="CHEBI:57812"/>
        <dbReference type="ChEBI" id="CHEBI:60377"/>
        <dbReference type="ChEBI" id="CHEBI:87075"/>
        <dbReference type="ChEBI" id="CHEBI:231970"/>
    </reaction>
    <physiologicalReaction direction="left-to-right" evidence="16">
        <dbReference type="Rhea" id="RHEA:81644"/>
    </physiologicalReaction>
</comment>
<dbReference type="AlphaFoldDB" id="A0A6P8SFV6"/>
<keyword evidence="6" id="KW-0812">Transmembrane</keyword>
<evidence type="ECO:0000313" key="18">
    <source>
        <dbReference type="Proteomes" id="UP000515159"/>
    </source>
</evidence>
<dbReference type="EC" id="2.4.3.3" evidence="14"/>
<keyword evidence="8" id="KW-1133">Transmembrane helix</keyword>
<feature type="disulfide bond" evidence="17">
    <location>
        <begin position="40"/>
        <end position="206"/>
    </location>
</feature>
<keyword evidence="10" id="KW-0472">Membrane</keyword>
<dbReference type="OrthoDB" id="10264956at2759"/>
<comment type="catalytic activity">
    <reaction evidence="15">
        <text>a 3-O-[N-acetyl-alpha-neuraminyl-(2-&gt;3)-beta-D-galactosyl-(1-&gt;3)-N-acetyl-alpha-D-galactosaminyl]-L-threonyl-[protein] + CMP-N-acetyl-beta-neuraminate = a 3-O-{alpha-Neu5Ac-(2-&gt;3)-beta-D-Gal-(1-&gt;3)-[alpha-Neu5Ac-(2-&gt;6)]-alpha-D-GalNAc}-L-threonyl-[protein] + CMP + H(+)</text>
        <dbReference type="Rhea" id="RHEA:81659"/>
        <dbReference type="Rhea" id="RHEA-COMP:14417"/>
        <dbReference type="Rhea" id="RHEA-COMP:16763"/>
        <dbReference type="ChEBI" id="CHEBI:15378"/>
        <dbReference type="ChEBI" id="CHEBI:57812"/>
        <dbReference type="ChEBI" id="CHEBI:60377"/>
        <dbReference type="ChEBI" id="CHEBI:139598"/>
        <dbReference type="ChEBI" id="CHEBI:156398"/>
    </reaction>
    <physiologicalReaction direction="left-to-right" evidence="15">
        <dbReference type="Rhea" id="RHEA:81660"/>
    </physiologicalReaction>
</comment>
<accession>A0A6P8SFV6</accession>
<evidence type="ECO:0000256" key="16">
    <source>
        <dbReference type="ARBA" id="ARBA00052285"/>
    </source>
</evidence>
<dbReference type="Gene3D" id="3.90.1480.20">
    <property type="entry name" value="Glycosyl transferase family 29"/>
    <property type="match status" value="1"/>
</dbReference>
<dbReference type="GO" id="GO:0001665">
    <property type="term" value="F:alpha-N-acetylgalactosaminide alpha-2,6-sialyltransferase activity"/>
    <property type="evidence" value="ECO:0007669"/>
    <property type="project" value="UniProtKB-EC"/>
</dbReference>
<protein>
    <recommendedName>
        <fullName evidence="14">alpha-N-acetylgalactosaminide alpha-2,6-sialyltransferase</fullName>
        <ecNumber evidence="14">2.4.3.3</ecNumber>
    </recommendedName>
</protein>
<dbReference type="PIRSF" id="PIRSF005557">
    <property type="entry name" value="Sialyl_trans"/>
    <property type="match status" value="1"/>
</dbReference>
<dbReference type="GeneID" id="117368311"/>
<proteinExistence type="inferred from homology"/>
<evidence type="ECO:0000256" key="6">
    <source>
        <dbReference type="ARBA" id="ARBA00022692"/>
    </source>
</evidence>
<evidence type="ECO:0000256" key="3">
    <source>
        <dbReference type="ARBA" id="ARBA00006003"/>
    </source>
</evidence>
<keyword evidence="12" id="KW-0325">Glycoprotein</keyword>
<keyword evidence="18" id="KW-1185">Reference proteome</keyword>
<dbReference type="PANTHER" id="PTHR45941:SF4">
    <property type="entry name" value="ST6 N-ACETYLGALACTOSAMINIDE ALPHA-2,6-SIALYLTRANSFERASE 2"/>
    <property type="match status" value="1"/>
</dbReference>
<comment type="subcellular location">
    <subcellularLocation>
        <location evidence="1">Golgi apparatus membrane</location>
        <topology evidence="1">Single-pass type II membrane protein</topology>
    </subcellularLocation>
</comment>
<dbReference type="InterPro" id="IPR001675">
    <property type="entry name" value="Glyco_trans_29"/>
</dbReference>
<dbReference type="InterPro" id="IPR038578">
    <property type="entry name" value="GT29-like_sf"/>
</dbReference>